<organism evidence="1 2">
    <name type="scientific">Tetradesmus obliquus</name>
    <name type="common">Green alga</name>
    <name type="synonym">Acutodesmus obliquus</name>
    <dbReference type="NCBI Taxonomy" id="3088"/>
    <lineage>
        <taxon>Eukaryota</taxon>
        <taxon>Viridiplantae</taxon>
        <taxon>Chlorophyta</taxon>
        <taxon>core chlorophytes</taxon>
        <taxon>Chlorophyceae</taxon>
        <taxon>CS clade</taxon>
        <taxon>Sphaeropleales</taxon>
        <taxon>Scenedesmaceae</taxon>
        <taxon>Tetradesmus</taxon>
    </lineage>
</organism>
<accession>A0A383WP60</accession>
<name>A0A383WP60_TETOB</name>
<dbReference type="Gene3D" id="1.25.40.10">
    <property type="entry name" value="Tetratricopeptide repeat domain"/>
    <property type="match status" value="1"/>
</dbReference>
<dbReference type="InterPro" id="IPR011990">
    <property type="entry name" value="TPR-like_helical_dom_sf"/>
</dbReference>
<gene>
    <name evidence="1" type="ORF">BQ4739_LOCUS19532</name>
</gene>
<protein>
    <submittedName>
        <fullName evidence="1">Uncharacterized protein</fullName>
    </submittedName>
</protein>
<dbReference type="SUPFAM" id="SSF81901">
    <property type="entry name" value="HCP-like"/>
    <property type="match status" value="1"/>
</dbReference>
<proteinExistence type="predicted"/>
<evidence type="ECO:0000313" key="1">
    <source>
        <dbReference type="EMBL" id="SZX79250.1"/>
    </source>
</evidence>
<dbReference type="PANTHER" id="PTHR36792">
    <property type="entry name" value="EXPRESSED PROTEIN"/>
    <property type="match status" value="1"/>
</dbReference>
<dbReference type="Proteomes" id="UP000256970">
    <property type="component" value="Unassembled WGS sequence"/>
</dbReference>
<dbReference type="AlphaFoldDB" id="A0A383WP60"/>
<keyword evidence="2" id="KW-1185">Reference proteome</keyword>
<reference evidence="1 2" key="1">
    <citation type="submission" date="2016-10" db="EMBL/GenBank/DDBJ databases">
        <authorList>
            <person name="Cai Z."/>
        </authorList>
    </citation>
    <scope>NUCLEOTIDE SEQUENCE [LARGE SCALE GENOMIC DNA]</scope>
</reference>
<sequence>MAQQQPGQPGQRRGRPLKQAIQECELRWFHETAALAKEGEANQMALLGHMYSVGYGCKPDNEQASKWFAEASKRLGYNVLTDQPPLMSCVGPAQQQQPAAAAGAGSSGNGSSRPQRPLQSSGGGCGGAGNSSNAGGLTPPPPAVVATAASTAQF</sequence>
<dbReference type="PANTHER" id="PTHR36792:SF5">
    <property type="entry name" value="SEL1 REPEAT PROTEIN"/>
    <property type="match status" value="1"/>
</dbReference>
<dbReference type="EMBL" id="FNXT01001361">
    <property type="protein sequence ID" value="SZX79250.1"/>
    <property type="molecule type" value="Genomic_DNA"/>
</dbReference>
<dbReference type="OrthoDB" id="2384430at2759"/>
<evidence type="ECO:0000313" key="2">
    <source>
        <dbReference type="Proteomes" id="UP000256970"/>
    </source>
</evidence>